<dbReference type="Proteomes" id="UP001147752">
    <property type="component" value="Unassembled WGS sequence"/>
</dbReference>
<dbReference type="InterPro" id="IPR016461">
    <property type="entry name" value="COMT-like"/>
</dbReference>
<dbReference type="EMBL" id="JAPZBT010000001">
    <property type="protein sequence ID" value="KAJ5385539.1"/>
    <property type="molecule type" value="Genomic_DNA"/>
</dbReference>
<evidence type="ECO:0000256" key="1">
    <source>
        <dbReference type="ARBA" id="ARBA00022603"/>
    </source>
</evidence>
<dbReference type="GO" id="GO:0032259">
    <property type="term" value="P:methylation"/>
    <property type="evidence" value="ECO:0007669"/>
    <property type="project" value="UniProtKB-KW"/>
</dbReference>
<dbReference type="PROSITE" id="PS51683">
    <property type="entry name" value="SAM_OMT_II"/>
    <property type="match status" value="1"/>
</dbReference>
<reference evidence="7" key="1">
    <citation type="submission" date="2022-12" db="EMBL/GenBank/DDBJ databases">
        <authorList>
            <person name="Petersen C."/>
        </authorList>
    </citation>
    <scope>NUCLEOTIDE SEQUENCE</scope>
    <source>
        <strain evidence="7">IBT 3081</strain>
    </source>
</reference>
<accession>A0A9W9VLX5</accession>
<dbReference type="Gene3D" id="3.40.50.150">
    <property type="entry name" value="Vaccinia Virus protein VP39"/>
    <property type="match status" value="1"/>
</dbReference>
<dbReference type="GO" id="GO:0008171">
    <property type="term" value="F:O-methyltransferase activity"/>
    <property type="evidence" value="ECO:0007669"/>
    <property type="project" value="InterPro"/>
</dbReference>
<evidence type="ECO:0000256" key="3">
    <source>
        <dbReference type="ARBA" id="ARBA00022691"/>
    </source>
</evidence>
<keyword evidence="2" id="KW-0808">Transferase</keyword>
<evidence type="ECO:0000313" key="7">
    <source>
        <dbReference type="EMBL" id="KAJ5385539.1"/>
    </source>
</evidence>
<dbReference type="InterPro" id="IPR012967">
    <property type="entry name" value="COMT_dimerisation"/>
</dbReference>
<evidence type="ECO:0000259" key="6">
    <source>
        <dbReference type="Pfam" id="PF08100"/>
    </source>
</evidence>
<evidence type="ECO:0000256" key="2">
    <source>
        <dbReference type="ARBA" id="ARBA00022679"/>
    </source>
</evidence>
<dbReference type="SUPFAM" id="SSF46785">
    <property type="entry name" value="Winged helix' DNA-binding domain"/>
    <property type="match status" value="1"/>
</dbReference>
<evidence type="ECO:0008006" key="9">
    <source>
        <dbReference type="Google" id="ProtNLM"/>
    </source>
</evidence>
<evidence type="ECO:0000259" key="5">
    <source>
        <dbReference type="Pfam" id="PF00891"/>
    </source>
</evidence>
<dbReference type="GO" id="GO:0044550">
    <property type="term" value="P:secondary metabolite biosynthetic process"/>
    <property type="evidence" value="ECO:0007669"/>
    <property type="project" value="UniProtKB-ARBA"/>
</dbReference>
<dbReference type="Pfam" id="PF08100">
    <property type="entry name" value="Dimerisation"/>
    <property type="match status" value="1"/>
</dbReference>
<reference evidence="7" key="2">
    <citation type="journal article" date="2023" name="IMA Fungus">
        <title>Comparative genomic study of the Penicillium genus elucidates a diverse pangenome and 15 lateral gene transfer events.</title>
        <authorList>
            <person name="Petersen C."/>
            <person name="Sorensen T."/>
            <person name="Nielsen M.R."/>
            <person name="Sondergaard T.E."/>
            <person name="Sorensen J.L."/>
            <person name="Fitzpatrick D.A."/>
            <person name="Frisvad J.C."/>
            <person name="Nielsen K.L."/>
        </authorList>
    </citation>
    <scope>NUCLEOTIDE SEQUENCE</scope>
    <source>
        <strain evidence="7">IBT 3081</strain>
    </source>
</reference>
<dbReference type="InterPro" id="IPR036388">
    <property type="entry name" value="WH-like_DNA-bd_sf"/>
</dbReference>
<feature type="domain" description="O-methyltransferase C-terminal" evidence="5">
    <location>
        <begin position="218"/>
        <end position="374"/>
    </location>
</feature>
<dbReference type="PANTHER" id="PTHR43712:SF1">
    <property type="entry name" value="HYPOTHETICAL O-METHYLTRANSFERASE (EUROFUNG)-RELATED"/>
    <property type="match status" value="1"/>
</dbReference>
<proteinExistence type="predicted"/>
<dbReference type="InterPro" id="IPR001077">
    <property type="entry name" value="COMT_C"/>
</dbReference>
<dbReference type="SUPFAM" id="SSF53335">
    <property type="entry name" value="S-adenosyl-L-methionine-dependent methyltransferases"/>
    <property type="match status" value="1"/>
</dbReference>
<keyword evidence="8" id="KW-1185">Reference proteome</keyword>
<dbReference type="Pfam" id="PF00891">
    <property type="entry name" value="Methyltransf_2"/>
    <property type="match status" value="1"/>
</dbReference>
<dbReference type="PANTHER" id="PTHR43712">
    <property type="entry name" value="PUTATIVE (AFU_ORTHOLOGUE AFUA_4G14580)-RELATED"/>
    <property type="match status" value="1"/>
</dbReference>
<dbReference type="RefSeq" id="XP_056585315.1">
    <property type="nucleotide sequence ID" value="XM_056721180.1"/>
</dbReference>
<dbReference type="GeneID" id="81460363"/>
<dbReference type="OrthoDB" id="1535081at2759"/>
<gene>
    <name evidence="7" type="ORF">N7517_003450</name>
</gene>
<sequence length="395" mass="43680">MDPFTILKQLAYTGKAFKENEPGSREALITQSRALIAALELPSEFIQHTFWAEPAQSAILRLAVDVRLFQHLKEAPPKGLSPVALSKKTGVEVDLLVRLSRHLVAMNILAFHSGTFHGTALSNSLAVERYQDSILHCYNAMRPALNEIPAYFKKVAYRSPTSGGTDGIFQDAHGTDLGFFDWIVATPPQLRHFYSFMSTYHTGKSWFEEGFYPVSQRLICGFDVEVGDALLVDVGGGRGHDVAAFVGVYGNLPGKVVLQDRKPVIAGISNGAVGRAFEVQAYDFFTPQPVKGARAYSLHSILHDWCDKDAVRILGNLVPALVRSYSRVLLNEIVLSEAKPTLATTSMDMIMLSHFGVRERTEVEWRRILEQVGLRVIGIYTYPGVAESLIEAELA</sequence>
<dbReference type="PIRSF" id="PIRSF005739">
    <property type="entry name" value="O-mtase"/>
    <property type="match status" value="1"/>
</dbReference>
<organism evidence="7 8">
    <name type="scientific">Penicillium concentricum</name>
    <dbReference type="NCBI Taxonomy" id="293559"/>
    <lineage>
        <taxon>Eukaryota</taxon>
        <taxon>Fungi</taxon>
        <taxon>Dikarya</taxon>
        <taxon>Ascomycota</taxon>
        <taxon>Pezizomycotina</taxon>
        <taxon>Eurotiomycetes</taxon>
        <taxon>Eurotiomycetidae</taxon>
        <taxon>Eurotiales</taxon>
        <taxon>Aspergillaceae</taxon>
        <taxon>Penicillium</taxon>
    </lineage>
</organism>
<evidence type="ECO:0000313" key="8">
    <source>
        <dbReference type="Proteomes" id="UP001147752"/>
    </source>
</evidence>
<dbReference type="InterPro" id="IPR029063">
    <property type="entry name" value="SAM-dependent_MTases_sf"/>
</dbReference>
<protein>
    <recommendedName>
        <fullName evidence="9">O-methyltransferase domain-containing protein</fullName>
    </recommendedName>
</protein>
<feature type="domain" description="O-methyltransferase dimerisation" evidence="6">
    <location>
        <begin position="57"/>
        <end position="126"/>
    </location>
</feature>
<keyword evidence="1" id="KW-0489">Methyltransferase</keyword>
<dbReference type="Gene3D" id="1.10.10.10">
    <property type="entry name" value="Winged helix-like DNA-binding domain superfamily/Winged helix DNA-binding domain"/>
    <property type="match status" value="1"/>
</dbReference>
<feature type="active site" description="Proton acceptor" evidence="4">
    <location>
        <position position="303"/>
    </location>
</feature>
<dbReference type="InterPro" id="IPR036390">
    <property type="entry name" value="WH_DNA-bd_sf"/>
</dbReference>
<dbReference type="AlphaFoldDB" id="A0A9W9VLX5"/>
<comment type="caution">
    <text evidence="7">The sequence shown here is derived from an EMBL/GenBank/DDBJ whole genome shotgun (WGS) entry which is preliminary data.</text>
</comment>
<keyword evidence="3" id="KW-0949">S-adenosyl-L-methionine</keyword>
<evidence type="ECO:0000256" key="4">
    <source>
        <dbReference type="PIRSR" id="PIRSR005739-1"/>
    </source>
</evidence>
<name>A0A9W9VLX5_9EURO</name>